<dbReference type="GO" id="GO:0005737">
    <property type="term" value="C:cytoplasm"/>
    <property type="evidence" value="ECO:0007669"/>
    <property type="project" value="TreeGrafter"/>
</dbReference>
<dbReference type="GO" id="GO:0046872">
    <property type="term" value="F:metal ion binding"/>
    <property type="evidence" value="ECO:0007669"/>
    <property type="project" value="UniProtKB-KW"/>
</dbReference>
<dbReference type="InterPro" id="IPR002678">
    <property type="entry name" value="DUF34/NIF3"/>
</dbReference>
<evidence type="ECO:0000256" key="1">
    <source>
        <dbReference type="ARBA" id="ARBA00006964"/>
    </source>
</evidence>
<dbReference type="PANTHER" id="PTHR13799:SF14">
    <property type="entry name" value="GTP CYCLOHYDROLASE 1 TYPE 2 HOMOLOG"/>
    <property type="match status" value="1"/>
</dbReference>
<proteinExistence type="inferred from homology"/>
<evidence type="ECO:0000256" key="3">
    <source>
        <dbReference type="ARBA" id="ARBA00022112"/>
    </source>
</evidence>
<dbReference type="AlphaFoldDB" id="A0AAJ1BDA1"/>
<feature type="binding site" evidence="5">
    <location>
        <position position="105"/>
    </location>
    <ligand>
        <name>a divalent metal cation</name>
        <dbReference type="ChEBI" id="CHEBI:60240"/>
        <label>1</label>
    </ligand>
</feature>
<keyword evidence="4 5" id="KW-0479">Metal-binding</keyword>
<dbReference type="Proteomes" id="UP001200537">
    <property type="component" value="Unassembled WGS sequence"/>
</dbReference>
<sequence length="273" mass="29240">MSVKLSRLVERLEELYPPRLAEEWDRVGLITGHPDSEIDKVLVAVDPVAKVLEQAIEVGAQLIVTHHPLYLRGTSFVAATDPKGSLIHQLIENGIALFNAHTNADSAKGGVADCLAAAVGLENTRPLLPLSEHTGTGRIGDLPAALPLKEYAQQVEQALPACPAGILVGGDLDAKVQRIAVSGGSGDSFLEEARKAGADVYICADLRHHPASEHLEAGKPYLICATHWASEWPWVPACARQLEHSFVGELTVEVSKICTDPWAARIAPKTLES</sequence>
<comment type="similarity">
    <text evidence="1">Belongs to the GTP cyclohydrolase I type 2/NIF3 family.</text>
</comment>
<evidence type="ECO:0000256" key="5">
    <source>
        <dbReference type="PIRSR" id="PIRSR602678-1"/>
    </source>
</evidence>
<reference evidence="6" key="1">
    <citation type="submission" date="2022-01" db="EMBL/GenBank/DDBJ databases">
        <title>Collection of gut derived symbiotic bacterial strains cultured from healthy donors.</title>
        <authorList>
            <person name="Lin H."/>
            <person name="Kohout C."/>
            <person name="Waligurski E."/>
            <person name="Pamer E.G."/>
        </authorList>
    </citation>
    <scope>NUCLEOTIDE SEQUENCE</scope>
    <source>
        <strain evidence="6">DFI.7.46</strain>
    </source>
</reference>
<dbReference type="SUPFAM" id="SSF102705">
    <property type="entry name" value="NIF3 (NGG1p interacting factor 3)-like"/>
    <property type="match status" value="1"/>
</dbReference>
<feature type="binding site" evidence="5">
    <location>
        <position position="231"/>
    </location>
    <ligand>
        <name>a divalent metal cation</name>
        <dbReference type="ChEBI" id="CHEBI:60240"/>
        <label>1</label>
    </ligand>
</feature>
<dbReference type="Gene3D" id="3.40.1390.30">
    <property type="entry name" value="NIF3 (NGG1p interacting factor 3)-like"/>
    <property type="match status" value="2"/>
</dbReference>
<feature type="binding site" evidence="5">
    <location>
        <position position="66"/>
    </location>
    <ligand>
        <name>a divalent metal cation</name>
        <dbReference type="ChEBI" id="CHEBI:60240"/>
        <label>1</label>
    </ligand>
</feature>
<evidence type="ECO:0000313" key="7">
    <source>
        <dbReference type="Proteomes" id="UP001200537"/>
    </source>
</evidence>
<evidence type="ECO:0000313" key="6">
    <source>
        <dbReference type="EMBL" id="MCG4617732.1"/>
    </source>
</evidence>
<dbReference type="FunFam" id="3.40.1390.30:FF:000001">
    <property type="entry name" value="GTP cyclohydrolase 1 type 2"/>
    <property type="match status" value="1"/>
</dbReference>
<comment type="caution">
    <text evidence="6">The sequence shown here is derived from an EMBL/GenBank/DDBJ whole genome shotgun (WGS) entry which is preliminary data.</text>
</comment>
<organism evidence="6 7">
    <name type="scientific">Varibaculum cambriense</name>
    <dbReference type="NCBI Taxonomy" id="184870"/>
    <lineage>
        <taxon>Bacteria</taxon>
        <taxon>Bacillati</taxon>
        <taxon>Actinomycetota</taxon>
        <taxon>Actinomycetes</taxon>
        <taxon>Actinomycetales</taxon>
        <taxon>Actinomycetaceae</taxon>
        <taxon>Varibaculum</taxon>
    </lineage>
</organism>
<dbReference type="RefSeq" id="WP_238127890.1">
    <property type="nucleotide sequence ID" value="NZ_JAGZVZ010000005.1"/>
</dbReference>
<dbReference type="Pfam" id="PF01784">
    <property type="entry name" value="DUF34_NIF3"/>
    <property type="match status" value="1"/>
</dbReference>
<dbReference type="EMBL" id="JAKNHJ010000006">
    <property type="protein sequence ID" value="MCG4617732.1"/>
    <property type="molecule type" value="Genomic_DNA"/>
</dbReference>
<feature type="binding site" evidence="5">
    <location>
        <position position="227"/>
    </location>
    <ligand>
        <name>a divalent metal cation</name>
        <dbReference type="ChEBI" id="CHEBI:60240"/>
        <label>1</label>
    </ligand>
</feature>
<protein>
    <recommendedName>
        <fullName evidence="3">GTP cyclohydrolase 1 type 2 homolog</fullName>
    </recommendedName>
</protein>
<dbReference type="PANTHER" id="PTHR13799">
    <property type="entry name" value="NGG1 INTERACTING FACTOR 3"/>
    <property type="match status" value="1"/>
</dbReference>
<dbReference type="InterPro" id="IPR036069">
    <property type="entry name" value="DUF34/NIF3_sf"/>
</dbReference>
<accession>A0AAJ1BDA1</accession>
<evidence type="ECO:0000256" key="2">
    <source>
        <dbReference type="ARBA" id="ARBA00011643"/>
    </source>
</evidence>
<feature type="binding site" evidence="5">
    <location>
        <position position="67"/>
    </location>
    <ligand>
        <name>a divalent metal cation</name>
        <dbReference type="ChEBI" id="CHEBI:60240"/>
        <label>1</label>
    </ligand>
</feature>
<dbReference type="NCBIfam" id="TIGR00486">
    <property type="entry name" value="YbgI_SA1388"/>
    <property type="match status" value="1"/>
</dbReference>
<comment type="subunit">
    <text evidence="2">Homohexamer.</text>
</comment>
<gene>
    <name evidence="6" type="ORF">L0M99_04380</name>
</gene>
<name>A0AAJ1BDA1_9ACTO</name>
<evidence type="ECO:0000256" key="4">
    <source>
        <dbReference type="ARBA" id="ARBA00022723"/>
    </source>
</evidence>